<dbReference type="Gene3D" id="3.40.1620.10">
    <property type="entry name" value="YefM-like domain"/>
    <property type="match status" value="1"/>
</dbReference>
<dbReference type="PANTHER" id="PTHR35377">
    <property type="entry name" value="ANTITOXIN VAPB49-RELATED-RELATED"/>
    <property type="match status" value="1"/>
</dbReference>
<protein>
    <recommendedName>
        <fullName evidence="2">Antitoxin</fullName>
    </recommendedName>
</protein>
<keyword evidence="4" id="KW-1185">Reference proteome</keyword>
<dbReference type="NCBIfam" id="TIGR01552">
    <property type="entry name" value="phd_fam"/>
    <property type="match status" value="1"/>
</dbReference>
<dbReference type="Pfam" id="PF02604">
    <property type="entry name" value="PhdYeFM_antitox"/>
    <property type="match status" value="1"/>
</dbReference>
<dbReference type="eggNOG" id="COG4118">
    <property type="taxonomic scope" value="Bacteria"/>
</dbReference>
<keyword evidence="3" id="KW-0614">Plasmid</keyword>
<organism evidence="3 4">
    <name type="scientific">Rhodothermus marinus (strain ATCC 43812 / DSM 4252 / R-10)</name>
    <name type="common">Rhodothermus obamensis</name>
    <dbReference type="NCBI Taxonomy" id="518766"/>
    <lineage>
        <taxon>Bacteria</taxon>
        <taxon>Pseudomonadati</taxon>
        <taxon>Rhodothermota</taxon>
        <taxon>Rhodothermia</taxon>
        <taxon>Rhodothermales</taxon>
        <taxon>Rhodothermaceae</taxon>
        <taxon>Rhodothermus</taxon>
    </lineage>
</organism>
<accession>D0MKU5</accession>
<dbReference type="OrthoDB" id="72009at2"/>
<dbReference type="HOGENOM" id="CLU_163140_7_0_10"/>
<evidence type="ECO:0000313" key="3">
    <source>
        <dbReference type="EMBL" id="ACY49759.1"/>
    </source>
</evidence>
<dbReference type="KEGG" id="rmr:Rmar_2901"/>
<dbReference type="InterPro" id="IPR036165">
    <property type="entry name" value="YefM-like_sf"/>
</dbReference>
<comment type="similarity">
    <text evidence="1 2">Belongs to the phD/YefM antitoxin family.</text>
</comment>
<dbReference type="AlphaFoldDB" id="D0MKU5"/>
<dbReference type="RefSeq" id="WP_012845369.1">
    <property type="nucleotide sequence ID" value="NC_013502.1"/>
</dbReference>
<gene>
    <name evidence="3" type="ordered locus">Rmar_2901</name>
</gene>
<evidence type="ECO:0000256" key="2">
    <source>
        <dbReference type="RuleBase" id="RU362080"/>
    </source>
</evidence>
<dbReference type="SUPFAM" id="SSF143120">
    <property type="entry name" value="YefM-like"/>
    <property type="match status" value="1"/>
</dbReference>
<name>D0MKU5_RHOM4</name>
<reference evidence="3 4" key="1">
    <citation type="journal article" date="2009" name="Stand. Genomic Sci.">
        <title>Complete genome sequence of Rhodothermus marinus type strain (R-10).</title>
        <authorList>
            <person name="Nolan M."/>
            <person name="Tindall B.J."/>
            <person name="Pomrenke H."/>
            <person name="Lapidus A."/>
            <person name="Copeland A."/>
            <person name="Glavina Del Rio T."/>
            <person name="Lucas S."/>
            <person name="Chen F."/>
            <person name="Tice H."/>
            <person name="Cheng J.F."/>
            <person name="Saunders E."/>
            <person name="Han C."/>
            <person name="Bruce D."/>
            <person name="Goodwin L."/>
            <person name="Chain P."/>
            <person name="Pitluck S."/>
            <person name="Ovchinikova G."/>
            <person name="Pati A."/>
            <person name="Ivanova N."/>
            <person name="Mavromatis K."/>
            <person name="Chen A."/>
            <person name="Palaniappan K."/>
            <person name="Land M."/>
            <person name="Hauser L."/>
            <person name="Chang Y.J."/>
            <person name="Jeffries C.D."/>
            <person name="Brettin T."/>
            <person name="Goker M."/>
            <person name="Bristow J."/>
            <person name="Eisen J.A."/>
            <person name="Markowitz V."/>
            <person name="Hugenholtz P."/>
            <person name="Kyrpides N.C."/>
            <person name="Klenk H.P."/>
            <person name="Detter J.C."/>
        </authorList>
    </citation>
    <scope>NUCLEOTIDE SEQUENCE [LARGE SCALE GENOMIC DNA]</scope>
    <source>
        <strain evidence="4">ATCC 43812 / DSM 4252 / R-10</strain>
        <plasmid evidence="3">pRMAR01</plasmid>
    </source>
</reference>
<dbReference type="InterPro" id="IPR051416">
    <property type="entry name" value="phD-YefM_TA_antitoxins"/>
</dbReference>
<proteinExistence type="inferred from homology"/>
<geneLocation type="plasmid" evidence="3 4">
    <name>pRMAR01</name>
</geneLocation>
<dbReference type="EMBL" id="CP001808">
    <property type="protein sequence ID" value="ACY49759.1"/>
    <property type="molecule type" value="Genomic_DNA"/>
</dbReference>
<sequence length="79" mass="9173">MPEIGAYEAKTRFSELLRRVEKGERFVITRHGLPVAVLEPISFRRKRNIEEVIQDILEFGRKHSLGGLTIKELIEEGRL</sequence>
<dbReference type="InterPro" id="IPR006442">
    <property type="entry name" value="Antitoxin_Phd/YefM"/>
</dbReference>
<comment type="function">
    <text evidence="2">Antitoxin component of a type II toxin-antitoxin (TA) system.</text>
</comment>
<dbReference type="Proteomes" id="UP000002221">
    <property type="component" value="Plasmid pRMAR01"/>
</dbReference>
<evidence type="ECO:0000313" key="4">
    <source>
        <dbReference type="Proteomes" id="UP000002221"/>
    </source>
</evidence>
<evidence type="ECO:0000256" key="1">
    <source>
        <dbReference type="ARBA" id="ARBA00009981"/>
    </source>
</evidence>